<protein>
    <recommendedName>
        <fullName evidence="3 4">Nonsense-mediated mRNA decay factor SMG8</fullName>
    </recommendedName>
</protein>
<evidence type="ECO:0000256" key="4">
    <source>
        <dbReference type="RuleBase" id="RU367133"/>
    </source>
</evidence>
<dbReference type="AlphaFoldDB" id="A0AAD9MR24"/>
<evidence type="ECO:0000256" key="1">
    <source>
        <dbReference type="ARBA" id="ARBA00006443"/>
    </source>
</evidence>
<proteinExistence type="inferred from homology"/>
<gene>
    <name evidence="6" type="ORF">LSH36_1185g00014</name>
</gene>
<comment type="similarity">
    <text evidence="1 4">Belongs to the SMG8 family.</text>
</comment>
<feature type="region of interest" description="Disordered" evidence="5">
    <location>
        <begin position="254"/>
        <end position="291"/>
    </location>
</feature>
<dbReference type="Pfam" id="PF10220">
    <property type="entry name" value="Smg8_Smg9"/>
    <property type="match status" value="2"/>
</dbReference>
<keyword evidence="2 4" id="KW-0866">Nonsense-mediated mRNA decay</keyword>
<evidence type="ECO:0000256" key="5">
    <source>
        <dbReference type="SAM" id="MobiDB-lite"/>
    </source>
</evidence>
<evidence type="ECO:0000313" key="6">
    <source>
        <dbReference type="EMBL" id="KAK2141008.1"/>
    </source>
</evidence>
<evidence type="ECO:0000313" key="7">
    <source>
        <dbReference type="Proteomes" id="UP001208570"/>
    </source>
</evidence>
<keyword evidence="7" id="KW-1185">Reference proteome</keyword>
<feature type="compositionally biased region" description="Low complexity" evidence="5">
    <location>
        <begin position="282"/>
        <end position="291"/>
    </location>
</feature>
<evidence type="ECO:0000256" key="2">
    <source>
        <dbReference type="ARBA" id="ARBA00023161"/>
    </source>
</evidence>
<dbReference type="PANTHER" id="PTHR13091">
    <property type="entry name" value="AMPLIFIED IN BREAST CANCER 2-RELATED"/>
    <property type="match status" value="1"/>
</dbReference>
<dbReference type="EMBL" id="JAODUP010001184">
    <property type="protein sequence ID" value="KAK2141008.1"/>
    <property type="molecule type" value="Genomic_DNA"/>
</dbReference>
<sequence length="848" mass="95469">MPGEKFIKFKFPCDIKGLNLPHNEVCVVSVLGKSRHNVHETKASFLNSFINADIFQGSDLGEADQIENSVEIEGCYDVDNKLVLLHLSSCYDTVMMTDLCHRAVDEINQMGYHSFLQSSEYQYAKAVLYLFSISHILIIVHPGNSFDVTYVRLFRVLDTIRLKLQTYISDQLRGMGIPKDWVKTPPIKRLQHAIEDQIYRILRKSRVITNISNNSLFAVPANQEFVHVFSQRSSHHDPVSYYIGQLQKNCITAKDSDGPRSRSYQTNRRANQQLVSSHNTNGSGDARTTTVTTSTATVDQNGFREFLWQHVELAQLKGFDDNVGRNPVPAIFVLPSIETWLEAGNKLFSFFILDQPECRASSSFGTLKSLLEIDGRFSELRCSKIVPLAESAYREGLPPFYTRSYHQNKLQEAEQVFRQHARGPAAEKYLKQLAEECERLWHSGKQQCEEISLTGKPCVNQLHRVPEIPETDSNASLPVMAHSSQVKTKAACNCGNKQAEREDPFDHRTANYDFYLKLETQCCSKLEHYELPVFQPSTSNVKAGVPLAISVKDLEELDPEADVSELGVVRKNSVSKIDLAHSMSGLSFALSLGQSGASDSFSHKAQDSYSHEDGRGPVVMETEDLESPLSPLRQVSTTEYLPGMIHSDSPADLLPKFPSWYLLSHGKYSIYNPNQGVDQPGFLHGGNFLLPWDITVHISDRDKWPAIGETSTGRKGKQRKPHKFDKETSELSIRLYIGFEYECPRGHRYFLSGPDKIFKAPVTGQFKETAGKVVHNDMPLYYPCHCRSAKGNIGQLMRIFVTIPDGPFVVRLTPRVCPHPGHCPVFYPSPDGAPTIGTGYWVLRLPYP</sequence>
<dbReference type="InterPro" id="IPR019354">
    <property type="entry name" value="SMG8-like"/>
</dbReference>
<name>A0AAD9MR24_9ANNE</name>
<accession>A0AAD9MR24</accession>
<comment type="function">
    <text evidence="4">Involved in nonsense-mediated decay (NMD) of mRNAs containing premature stop codons.</text>
</comment>
<evidence type="ECO:0000256" key="3">
    <source>
        <dbReference type="ARBA" id="ARBA00029509"/>
    </source>
</evidence>
<reference evidence="6" key="1">
    <citation type="journal article" date="2023" name="Mol. Biol. Evol.">
        <title>Third-Generation Sequencing Reveals the Adaptive Role of the Epigenome in Three Deep-Sea Polychaetes.</title>
        <authorList>
            <person name="Perez M."/>
            <person name="Aroh O."/>
            <person name="Sun Y."/>
            <person name="Lan Y."/>
            <person name="Juniper S.K."/>
            <person name="Young C.R."/>
            <person name="Angers B."/>
            <person name="Qian P.Y."/>
        </authorList>
    </citation>
    <scope>NUCLEOTIDE SEQUENCE</scope>
    <source>
        <strain evidence="6">P08H-3</strain>
    </source>
</reference>
<organism evidence="6 7">
    <name type="scientific">Paralvinella palmiformis</name>
    <dbReference type="NCBI Taxonomy" id="53620"/>
    <lineage>
        <taxon>Eukaryota</taxon>
        <taxon>Metazoa</taxon>
        <taxon>Spiralia</taxon>
        <taxon>Lophotrochozoa</taxon>
        <taxon>Annelida</taxon>
        <taxon>Polychaeta</taxon>
        <taxon>Sedentaria</taxon>
        <taxon>Canalipalpata</taxon>
        <taxon>Terebellida</taxon>
        <taxon>Terebelliformia</taxon>
        <taxon>Alvinellidae</taxon>
        <taxon>Paralvinella</taxon>
    </lineage>
</organism>
<dbReference type="Proteomes" id="UP001208570">
    <property type="component" value="Unassembled WGS sequence"/>
</dbReference>
<dbReference type="PANTHER" id="PTHR13091:SF0">
    <property type="entry name" value="NONSENSE-MEDIATED MRNA DECAY FACTOR SMG8"/>
    <property type="match status" value="1"/>
</dbReference>
<dbReference type="GO" id="GO:0000184">
    <property type="term" value="P:nuclear-transcribed mRNA catabolic process, nonsense-mediated decay"/>
    <property type="evidence" value="ECO:0007669"/>
    <property type="project" value="UniProtKB-UniRule"/>
</dbReference>
<comment type="caution">
    <text evidence="6">The sequence shown here is derived from an EMBL/GenBank/DDBJ whole genome shotgun (WGS) entry which is preliminary data.</text>
</comment>
<feature type="compositionally biased region" description="Polar residues" evidence="5">
    <location>
        <begin position="262"/>
        <end position="281"/>
    </location>
</feature>